<proteinExistence type="predicted"/>
<comment type="caution">
    <text evidence="1">The sequence shown here is derived from an EMBL/GenBank/DDBJ whole genome shotgun (WGS) entry which is preliminary data.</text>
</comment>
<evidence type="ECO:0000313" key="2">
    <source>
        <dbReference type="Proteomes" id="UP000006459"/>
    </source>
</evidence>
<name>F3UXN9_STRSA</name>
<dbReference type="PATRIC" id="fig|888808.3.peg.1249"/>
<protein>
    <submittedName>
        <fullName evidence="1">Uncharacterized protein</fullName>
    </submittedName>
</protein>
<dbReference type="HOGENOM" id="CLU_3123393_0_0_9"/>
<organism evidence="1 2">
    <name type="scientific">Streptococcus sanguinis SK49</name>
    <dbReference type="NCBI Taxonomy" id="888808"/>
    <lineage>
        <taxon>Bacteria</taxon>
        <taxon>Bacillati</taxon>
        <taxon>Bacillota</taxon>
        <taxon>Bacilli</taxon>
        <taxon>Lactobacillales</taxon>
        <taxon>Streptococcaceae</taxon>
        <taxon>Streptococcus</taxon>
    </lineage>
</organism>
<sequence length="50" mass="6007">MIDKIEKNISKKDCPEQSFFILTFKAKEKRKLPLKNIGKNYIMLWYSLTL</sequence>
<accession>F3UXN9</accession>
<dbReference type="AlphaFoldDB" id="F3UXN9"/>
<dbReference type="EMBL" id="AFFO01000009">
    <property type="protein sequence ID" value="EGJ38678.1"/>
    <property type="molecule type" value="Genomic_DNA"/>
</dbReference>
<evidence type="ECO:0000313" key="1">
    <source>
        <dbReference type="EMBL" id="EGJ38678.1"/>
    </source>
</evidence>
<gene>
    <name evidence="1" type="ORF">HMPREF9380_1278</name>
</gene>
<reference evidence="1 2" key="1">
    <citation type="submission" date="2011-03" db="EMBL/GenBank/DDBJ databases">
        <authorList>
            <person name="Muzny D."/>
            <person name="Qin X."/>
            <person name="Deng J."/>
            <person name="Jiang H."/>
            <person name="Liu Y."/>
            <person name="Qu J."/>
            <person name="Song X.-Z."/>
            <person name="Zhang L."/>
            <person name="Thornton R."/>
            <person name="Coyle M."/>
            <person name="Francisco L."/>
            <person name="Jackson L."/>
            <person name="Javaid M."/>
            <person name="Korchina V."/>
            <person name="Kovar C."/>
            <person name="Mata R."/>
            <person name="Mathew T."/>
            <person name="Ngo R."/>
            <person name="Nguyen L."/>
            <person name="Nguyen N."/>
            <person name="Okwuonu G."/>
            <person name="Ongeri F."/>
            <person name="Pham C."/>
            <person name="Simmons D."/>
            <person name="Wilczek-Boney K."/>
            <person name="Hale W."/>
            <person name="Jakkamsetti A."/>
            <person name="Pham P."/>
            <person name="Ruth R."/>
            <person name="San Lucas F."/>
            <person name="Warren J."/>
            <person name="Zhang J."/>
            <person name="Zhao Z."/>
            <person name="Zhou C."/>
            <person name="Zhu D."/>
            <person name="Lee S."/>
            <person name="Bess C."/>
            <person name="Blankenburg K."/>
            <person name="Forbes L."/>
            <person name="Fu Q."/>
            <person name="Gubbala S."/>
            <person name="Hirani K."/>
            <person name="Jayaseelan J.C."/>
            <person name="Lara F."/>
            <person name="Munidasa M."/>
            <person name="Palculict T."/>
            <person name="Patil S."/>
            <person name="Pu L.-L."/>
            <person name="Saada N."/>
            <person name="Tang L."/>
            <person name="Weissenberger G."/>
            <person name="Zhu Y."/>
            <person name="Hemphill L."/>
            <person name="Shang Y."/>
            <person name="Youmans B."/>
            <person name="Ayvaz T."/>
            <person name="Ross M."/>
            <person name="Santibanez J."/>
            <person name="Aqrawi P."/>
            <person name="Gross S."/>
            <person name="Joshi V."/>
            <person name="Fowler G."/>
            <person name="Nazareth L."/>
            <person name="Reid J."/>
            <person name="Worley K."/>
            <person name="Petrosino J."/>
            <person name="Highlander S."/>
            <person name="Gibbs R."/>
        </authorList>
    </citation>
    <scope>NUCLEOTIDE SEQUENCE [LARGE SCALE GENOMIC DNA]</scope>
    <source>
        <strain evidence="1 2">SK49</strain>
    </source>
</reference>
<dbReference type="Proteomes" id="UP000006459">
    <property type="component" value="Unassembled WGS sequence"/>
</dbReference>